<proteinExistence type="predicted"/>
<accession>A0AAD8SK99</accession>
<dbReference type="AlphaFoldDB" id="A0AAD8SK99"/>
<evidence type="ECO:0000313" key="2">
    <source>
        <dbReference type="EMBL" id="KAK1653324.1"/>
    </source>
</evidence>
<dbReference type="EMBL" id="JAUUTY010000004">
    <property type="protein sequence ID" value="KAK1653324.1"/>
    <property type="molecule type" value="Genomic_DNA"/>
</dbReference>
<evidence type="ECO:0000313" key="3">
    <source>
        <dbReference type="Proteomes" id="UP001231189"/>
    </source>
</evidence>
<organism evidence="2 3">
    <name type="scientific">Lolium multiflorum</name>
    <name type="common">Italian ryegrass</name>
    <name type="synonym">Lolium perenne subsp. multiflorum</name>
    <dbReference type="NCBI Taxonomy" id="4521"/>
    <lineage>
        <taxon>Eukaryota</taxon>
        <taxon>Viridiplantae</taxon>
        <taxon>Streptophyta</taxon>
        <taxon>Embryophyta</taxon>
        <taxon>Tracheophyta</taxon>
        <taxon>Spermatophyta</taxon>
        <taxon>Magnoliopsida</taxon>
        <taxon>Liliopsida</taxon>
        <taxon>Poales</taxon>
        <taxon>Poaceae</taxon>
        <taxon>BOP clade</taxon>
        <taxon>Pooideae</taxon>
        <taxon>Poodae</taxon>
        <taxon>Poeae</taxon>
        <taxon>Poeae Chloroplast Group 2 (Poeae type)</taxon>
        <taxon>Loliodinae</taxon>
        <taxon>Loliinae</taxon>
        <taxon>Lolium</taxon>
    </lineage>
</organism>
<name>A0AAD8SK99_LOLMU</name>
<keyword evidence="3" id="KW-1185">Reference proteome</keyword>
<feature type="signal peptide" evidence="1">
    <location>
        <begin position="1"/>
        <end position="19"/>
    </location>
</feature>
<keyword evidence="1" id="KW-0732">Signal</keyword>
<dbReference type="PANTHER" id="PTHR33880:SF19">
    <property type="entry name" value="EXPRESSED PROTEIN"/>
    <property type="match status" value="1"/>
</dbReference>
<dbReference type="PANTHER" id="PTHR33880">
    <property type="entry name" value="EXPRESSED PROTEIN"/>
    <property type="match status" value="1"/>
</dbReference>
<dbReference type="Proteomes" id="UP001231189">
    <property type="component" value="Unassembled WGS sequence"/>
</dbReference>
<gene>
    <name evidence="2" type="ORF">QYE76_071129</name>
</gene>
<evidence type="ECO:0000256" key="1">
    <source>
        <dbReference type="SAM" id="SignalP"/>
    </source>
</evidence>
<comment type="caution">
    <text evidence="2">The sequence shown here is derived from an EMBL/GenBank/DDBJ whole genome shotgun (WGS) entry which is preliminary data.</text>
</comment>
<feature type="chain" id="PRO_5041997286" evidence="1">
    <location>
        <begin position="20"/>
        <end position="292"/>
    </location>
</feature>
<sequence>MSLLPLLAVLLLSPHPHDAAGSPDPTPTPWPQQFHATLLMDYHGNLSVDDLWYDWPGGLNLQAIRYQLAADAPYYNAEWNNGTSFFYTPARRACRSVQVRVGILRPDWLVPGAAYLGRAPVGGFDCHVWTKGDFITYFEDVATGRPVKWVFYTGRTAYVMSFDPGAVLEDVERQTPAYCFTDKDGTDNDALGDIGIGIGMVGPMLCASPLLSTSASSSPTGSPTSRFDYHVWSKANFMIYYKEARSRHPVNGCSTLTLSQSWDKGECRLDEICRIPRELQKFQWFNLAAPDI</sequence>
<dbReference type="InterPro" id="IPR038941">
    <property type="entry name" value="At4g14100-like"/>
</dbReference>
<protein>
    <submittedName>
        <fullName evidence="2">Uncharacterized protein</fullName>
    </submittedName>
</protein>
<reference evidence="2" key="1">
    <citation type="submission" date="2023-07" db="EMBL/GenBank/DDBJ databases">
        <title>A chromosome-level genome assembly of Lolium multiflorum.</title>
        <authorList>
            <person name="Chen Y."/>
            <person name="Copetti D."/>
            <person name="Kolliker R."/>
            <person name="Studer B."/>
        </authorList>
    </citation>
    <scope>NUCLEOTIDE SEQUENCE</scope>
    <source>
        <strain evidence="2">02402/16</strain>
        <tissue evidence="2">Leaf</tissue>
    </source>
</reference>